<dbReference type="Gene3D" id="1.10.510.10">
    <property type="entry name" value="Transferase(Phosphotransferase) domain 1"/>
    <property type="match status" value="1"/>
</dbReference>
<evidence type="ECO:0000313" key="3">
    <source>
        <dbReference type="EMBL" id="RDX50685.1"/>
    </source>
</evidence>
<proteinExistence type="predicted"/>
<dbReference type="InterPro" id="IPR011009">
    <property type="entry name" value="Kinase-like_dom_sf"/>
</dbReference>
<dbReference type="InterPro" id="IPR040976">
    <property type="entry name" value="Pkinase_fungal"/>
</dbReference>
<dbReference type="Proteomes" id="UP000256964">
    <property type="component" value="Unassembled WGS sequence"/>
</dbReference>
<name>A0A371DDQ9_9APHY</name>
<gene>
    <name evidence="3" type="ORF">OH76DRAFT_1555502</name>
</gene>
<sequence>MANSAQAVGLRDQFIDKVLKIPEDVDLKRCSRPRIAKNPFLKLEKAGDLSEEEISDEMTRVINTYGLAPGLSAVLCENTPDSLSIDNLGQKVDSALYTRELAPTDSKPHWADQLLPIEYKRQQTRGDPFDDTKPGVEADAKDRKEVRGQVISYAELIFAVQQRLHLIMILVMGRKFRLLFWDRSGAGVSLSIDYYEHWQLFCEVLWRISVLARFHPELLGMDPSATRIFPDDPCWTEMSDVGVKCTDDADHKTRELAPGELAGDKPITYAYVRKLFRASLEKTWPRYQLEVPDGENVRKFLVGRPYFRAKGMTGRGTRGYVAWDCHAKKFVWLKDAWRAHYALLTKEGDILAQLNAAGVSNVPTLVCHGDIRGQTTKTPEFWEMMHPLDPFPLIPTTSTSSQGPSSSSTGTKRKWTDPAAEDCPLRRHIHYRIVVEEVCLTLPLFEDGQQLVSIIYDCALAHYEATREGFVHRDVSGGNILILPCIVTSEVGRRFMIWTGILTDWELAKGLSDERKPRQPERTMSALPGTWQYMSVALLNRPTKAVEIPDDHESLFYVLLYHAVRYLKSNCASVPNWLEDFFEDFSYRDGAYECGARKEHAINFGELIVKARIPLQFKSPLDDLLDRLLCSFQAYYAIKKYDEKQKKASILTELPTTSSSSTAQATRPRGRKPPRRMPTVDKQLLAQLPRAPPKKRKETPPPTAEDRELAGSVSNALALLHLLHEYTVVDWAADDKEGDQVPADWFSTKPIGPTYVPGNTSSKRQRRTSVMHSLPAILNAPESPTRRLSRPRKAKSTSPQM</sequence>
<feature type="compositionally biased region" description="Low complexity" evidence="1">
    <location>
        <begin position="395"/>
        <end position="410"/>
    </location>
</feature>
<dbReference type="PANTHER" id="PTHR38248:SF2">
    <property type="entry name" value="FUNK1 11"/>
    <property type="match status" value="1"/>
</dbReference>
<dbReference type="InterPro" id="IPR008266">
    <property type="entry name" value="Tyr_kinase_AS"/>
</dbReference>
<dbReference type="SUPFAM" id="SSF56112">
    <property type="entry name" value="Protein kinase-like (PK-like)"/>
    <property type="match status" value="1"/>
</dbReference>
<evidence type="ECO:0000256" key="1">
    <source>
        <dbReference type="SAM" id="MobiDB-lite"/>
    </source>
</evidence>
<keyword evidence="4" id="KW-1185">Reference proteome</keyword>
<dbReference type="PROSITE" id="PS00109">
    <property type="entry name" value="PROTEIN_KINASE_TYR"/>
    <property type="match status" value="1"/>
</dbReference>
<dbReference type="EMBL" id="KZ857398">
    <property type="protein sequence ID" value="RDX50685.1"/>
    <property type="molecule type" value="Genomic_DNA"/>
</dbReference>
<feature type="region of interest" description="Disordered" evidence="1">
    <location>
        <begin position="652"/>
        <end position="710"/>
    </location>
</feature>
<feature type="compositionally biased region" description="Low complexity" evidence="1">
    <location>
        <begin position="656"/>
        <end position="667"/>
    </location>
</feature>
<dbReference type="OrthoDB" id="2801804at2759"/>
<protein>
    <recommendedName>
        <fullName evidence="2">Fungal-type protein kinase domain-containing protein</fullName>
    </recommendedName>
</protein>
<accession>A0A371DDQ9</accession>
<organism evidence="3 4">
    <name type="scientific">Lentinus brumalis</name>
    <dbReference type="NCBI Taxonomy" id="2498619"/>
    <lineage>
        <taxon>Eukaryota</taxon>
        <taxon>Fungi</taxon>
        <taxon>Dikarya</taxon>
        <taxon>Basidiomycota</taxon>
        <taxon>Agaricomycotina</taxon>
        <taxon>Agaricomycetes</taxon>
        <taxon>Polyporales</taxon>
        <taxon>Polyporaceae</taxon>
        <taxon>Lentinus</taxon>
    </lineage>
</organism>
<feature type="region of interest" description="Disordered" evidence="1">
    <location>
        <begin position="393"/>
        <end position="417"/>
    </location>
</feature>
<dbReference type="AlphaFoldDB" id="A0A371DDQ9"/>
<evidence type="ECO:0000313" key="4">
    <source>
        <dbReference type="Proteomes" id="UP000256964"/>
    </source>
</evidence>
<evidence type="ECO:0000259" key="2">
    <source>
        <dbReference type="Pfam" id="PF17667"/>
    </source>
</evidence>
<dbReference type="PANTHER" id="PTHR38248">
    <property type="entry name" value="FUNK1 6"/>
    <property type="match status" value="1"/>
</dbReference>
<feature type="region of interest" description="Disordered" evidence="1">
    <location>
        <begin position="756"/>
        <end position="801"/>
    </location>
</feature>
<reference evidence="3 4" key="1">
    <citation type="journal article" date="2018" name="Biotechnol. Biofuels">
        <title>Integrative visual omics of the white-rot fungus Polyporus brumalis exposes the biotechnological potential of its oxidative enzymes for delignifying raw plant biomass.</title>
        <authorList>
            <person name="Miyauchi S."/>
            <person name="Rancon A."/>
            <person name="Drula E."/>
            <person name="Hage H."/>
            <person name="Chaduli D."/>
            <person name="Favel A."/>
            <person name="Grisel S."/>
            <person name="Henrissat B."/>
            <person name="Herpoel-Gimbert I."/>
            <person name="Ruiz-Duenas F.J."/>
            <person name="Chevret D."/>
            <person name="Hainaut M."/>
            <person name="Lin J."/>
            <person name="Wang M."/>
            <person name="Pangilinan J."/>
            <person name="Lipzen A."/>
            <person name="Lesage-Meessen L."/>
            <person name="Navarro D."/>
            <person name="Riley R."/>
            <person name="Grigoriev I.V."/>
            <person name="Zhou S."/>
            <person name="Raouche S."/>
            <person name="Rosso M.N."/>
        </authorList>
    </citation>
    <scope>NUCLEOTIDE SEQUENCE [LARGE SCALE GENOMIC DNA]</scope>
    <source>
        <strain evidence="3 4">BRFM 1820</strain>
    </source>
</reference>
<feature type="domain" description="Fungal-type protein kinase" evidence="2">
    <location>
        <begin position="140"/>
        <end position="561"/>
    </location>
</feature>
<dbReference type="GO" id="GO:0004672">
    <property type="term" value="F:protein kinase activity"/>
    <property type="evidence" value="ECO:0007669"/>
    <property type="project" value="InterPro"/>
</dbReference>
<dbReference type="Pfam" id="PF17667">
    <property type="entry name" value="Pkinase_fungal"/>
    <property type="match status" value="1"/>
</dbReference>